<reference evidence="1" key="1">
    <citation type="submission" date="2022-11" db="EMBL/GenBank/DDBJ databases">
        <title>Chromosome-level genome of Pogonophryne albipinna.</title>
        <authorList>
            <person name="Jo E."/>
        </authorList>
    </citation>
    <scope>NUCLEOTIDE SEQUENCE</scope>
    <source>
        <strain evidence="1">SGF0006</strain>
        <tissue evidence="1">Muscle</tissue>
    </source>
</reference>
<dbReference type="Proteomes" id="UP001219934">
    <property type="component" value="Unassembled WGS sequence"/>
</dbReference>
<organism evidence="1 2">
    <name type="scientific">Pogonophryne albipinna</name>
    <dbReference type="NCBI Taxonomy" id="1090488"/>
    <lineage>
        <taxon>Eukaryota</taxon>
        <taxon>Metazoa</taxon>
        <taxon>Chordata</taxon>
        <taxon>Craniata</taxon>
        <taxon>Vertebrata</taxon>
        <taxon>Euteleostomi</taxon>
        <taxon>Actinopterygii</taxon>
        <taxon>Neopterygii</taxon>
        <taxon>Teleostei</taxon>
        <taxon>Neoteleostei</taxon>
        <taxon>Acanthomorphata</taxon>
        <taxon>Eupercaria</taxon>
        <taxon>Perciformes</taxon>
        <taxon>Notothenioidei</taxon>
        <taxon>Pogonophryne</taxon>
    </lineage>
</organism>
<dbReference type="AlphaFoldDB" id="A0AAD6FKP3"/>
<evidence type="ECO:0000313" key="2">
    <source>
        <dbReference type="Proteomes" id="UP001219934"/>
    </source>
</evidence>
<gene>
    <name evidence="1" type="ORF">JOQ06_001569</name>
</gene>
<accession>A0AAD6FKP3</accession>
<protein>
    <submittedName>
        <fullName evidence="1">Uncharacterized protein</fullName>
    </submittedName>
</protein>
<proteinExistence type="predicted"/>
<evidence type="ECO:0000313" key="1">
    <source>
        <dbReference type="EMBL" id="KAJ4936985.1"/>
    </source>
</evidence>
<keyword evidence="2" id="KW-1185">Reference proteome</keyword>
<feature type="non-terminal residue" evidence="1">
    <location>
        <position position="75"/>
    </location>
</feature>
<name>A0AAD6FKP3_9TELE</name>
<sequence length="75" mass="8181">MVVPPKILEQMVIPAVTVRGRVSGEERAHLSLVETAGQLTTWLRDRCTHAKPHRKAGEQVGGVSVLRIDSVLEAV</sequence>
<dbReference type="EMBL" id="JAPTMU010000010">
    <property type="protein sequence ID" value="KAJ4936985.1"/>
    <property type="molecule type" value="Genomic_DNA"/>
</dbReference>
<comment type="caution">
    <text evidence="1">The sequence shown here is derived from an EMBL/GenBank/DDBJ whole genome shotgun (WGS) entry which is preliminary data.</text>
</comment>